<evidence type="ECO:0000256" key="1">
    <source>
        <dbReference type="SAM" id="Phobius"/>
    </source>
</evidence>
<comment type="caution">
    <text evidence="2">The sequence shown here is derived from an EMBL/GenBank/DDBJ whole genome shotgun (WGS) entry which is preliminary data.</text>
</comment>
<reference evidence="2 3" key="1">
    <citation type="submission" date="2022-06" db="EMBL/GenBank/DDBJ databases">
        <title>Halogeometricum sp. a new haloarchaeum isolate from saline soil.</title>
        <authorList>
            <person name="Strakova D."/>
            <person name="Galisteo C."/>
            <person name="Sanchez-Porro C."/>
            <person name="Ventosa A."/>
        </authorList>
    </citation>
    <scope>NUCLEOTIDE SEQUENCE [LARGE SCALE GENOMIC DNA]</scope>
    <source>
        <strain evidence="3">S3BR25-2</strain>
    </source>
</reference>
<feature type="transmembrane region" description="Helical" evidence="1">
    <location>
        <begin position="52"/>
        <end position="82"/>
    </location>
</feature>
<keyword evidence="1" id="KW-0812">Transmembrane</keyword>
<accession>A0ABU2G534</accession>
<keyword evidence="1" id="KW-0472">Membrane</keyword>
<evidence type="ECO:0000313" key="2">
    <source>
        <dbReference type="EMBL" id="MDS0295902.1"/>
    </source>
</evidence>
<keyword evidence="3" id="KW-1185">Reference proteome</keyword>
<organism evidence="2 3">
    <name type="scientific">Halogeometricum luteum</name>
    <dbReference type="NCBI Taxonomy" id="2950537"/>
    <lineage>
        <taxon>Archaea</taxon>
        <taxon>Methanobacteriati</taxon>
        <taxon>Methanobacteriota</taxon>
        <taxon>Stenosarchaea group</taxon>
        <taxon>Halobacteria</taxon>
        <taxon>Halobacteriales</taxon>
        <taxon>Haloferacaceae</taxon>
        <taxon>Halogeometricum</taxon>
    </lineage>
</organism>
<gene>
    <name evidence="2" type="ORF">NDI79_17145</name>
</gene>
<proteinExistence type="predicted"/>
<protein>
    <submittedName>
        <fullName evidence="2">Uncharacterized protein</fullName>
    </submittedName>
</protein>
<dbReference type="RefSeq" id="WP_310929874.1">
    <property type="nucleotide sequence ID" value="NZ_JAMQOQ010000005.1"/>
</dbReference>
<keyword evidence="1" id="KW-1133">Transmembrane helix</keyword>
<dbReference type="EMBL" id="JAMQOQ010000005">
    <property type="protein sequence ID" value="MDS0295902.1"/>
    <property type="molecule type" value="Genomic_DNA"/>
</dbReference>
<feature type="transmembrane region" description="Helical" evidence="1">
    <location>
        <begin position="7"/>
        <end position="32"/>
    </location>
</feature>
<dbReference type="Proteomes" id="UP001254813">
    <property type="component" value="Unassembled WGS sequence"/>
</dbReference>
<sequence>MSSPSRWWYGVALFPGVVLTTAVQYLALFLFVSSVSAGGDPAVAPANADVQAGTALGSFVLVTLASWLGILAALVVLVCLALDVRTLRKTEPAARTPSLAWTLAGLAHLAGAVFAPALVVSVPTLSYYVYRRYGDGRRAA</sequence>
<feature type="transmembrane region" description="Helical" evidence="1">
    <location>
        <begin position="103"/>
        <end position="130"/>
    </location>
</feature>
<evidence type="ECO:0000313" key="3">
    <source>
        <dbReference type="Proteomes" id="UP001254813"/>
    </source>
</evidence>
<name>A0ABU2G534_9EURY</name>